<dbReference type="EMBL" id="CAJPIZ010001069">
    <property type="protein sequence ID" value="CAG2102817.1"/>
    <property type="molecule type" value="Genomic_DNA"/>
</dbReference>
<gene>
    <name evidence="2" type="ORF">OSB1V03_LOCUS2850</name>
</gene>
<sequence length="346" mass="39505">MKASNIAHIITGAQPVCPSATSIFPCVCNTSEGVFDCGRTISSNLVLKQIFQESSRQTHKILVFQKFVFQNSIVDQIESETLDLFAFREISVERNDYLVSIAENAFKNTYNITDKVSFVANPSIGVERTQVMKFFNVLSQFKNASVIHVNDCGLEFIPENAFRPLLGVQSRLQRLSFVNNRIASVGNNAFINLPNIHFLSLHDNRIDTLDKQSLAMSESSYHIFIDLSKNQLNSSSFQSQALSEINRPFDLQLSDNTIAYLNETQFKHLFRRSITINLWRNPVNCSDCRMKWTSNEKQCGNVNNTISYAQRIDFQCKLFKDNFRRCQNDTFAGDVELLDNPLPFFN</sequence>
<dbReference type="Gene3D" id="3.80.10.10">
    <property type="entry name" value="Ribonuclease Inhibitor"/>
    <property type="match status" value="1"/>
</dbReference>
<organism evidence="2">
    <name type="scientific">Medioppia subpectinata</name>
    <dbReference type="NCBI Taxonomy" id="1979941"/>
    <lineage>
        <taxon>Eukaryota</taxon>
        <taxon>Metazoa</taxon>
        <taxon>Ecdysozoa</taxon>
        <taxon>Arthropoda</taxon>
        <taxon>Chelicerata</taxon>
        <taxon>Arachnida</taxon>
        <taxon>Acari</taxon>
        <taxon>Acariformes</taxon>
        <taxon>Sarcoptiformes</taxon>
        <taxon>Oribatida</taxon>
        <taxon>Brachypylina</taxon>
        <taxon>Oppioidea</taxon>
        <taxon>Oppiidae</taxon>
        <taxon>Medioppia</taxon>
    </lineage>
</organism>
<dbReference type="SUPFAM" id="SSF52058">
    <property type="entry name" value="L domain-like"/>
    <property type="match status" value="1"/>
</dbReference>
<evidence type="ECO:0000313" key="2">
    <source>
        <dbReference type="EMBL" id="CAD7622387.1"/>
    </source>
</evidence>
<dbReference type="InterPro" id="IPR032675">
    <property type="entry name" value="LRR_dom_sf"/>
</dbReference>
<evidence type="ECO:0000256" key="1">
    <source>
        <dbReference type="ARBA" id="ARBA00022729"/>
    </source>
</evidence>
<reference evidence="2" key="1">
    <citation type="submission" date="2020-11" db="EMBL/GenBank/DDBJ databases">
        <authorList>
            <person name="Tran Van P."/>
        </authorList>
    </citation>
    <scope>NUCLEOTIDE SEQUENCE</scope>
</reference>
<proteinExistence type="predicted"/>
<protein>
    <submittedName>
        <fullName evidence="2">Uncharacterized protein</fullName>
    </submittedName>
</protein>
<dbReference type="PANTHER" id="PTHR24373">
    <property type="entry name" value="SLIT RELATED LEUCINE-RICH REPEAT NEURONAL PROTEIN"/>
    <property type="match status" value="1"/>
</dbReference>
<dbReference type="PANTHER" id="PTHR24373:SF370">
    <property type="entry name" value="FISH-LIPS, ISOFORM E"/>
    <property type="match status" value="1"/>
</dbReference>
<dbReference type="OrthoDB" id="694479at2759"/>
<keyword evidence="3" id="KW-1185">Reference proteome</keyword>
<dbReference type="GO" id="GO:0031012">
    <property type="term" value="C:extracellular matrix"/>
    <property type="evidence" value="ECO:0007669"/>
    <property type="project" value="TreeGrafter"/>
</dbReference>
<dbReference type="EMBL" id="OC855644">
    <property type="protein sequence ID" value="CAD7622387.1"/>
    <property type="molecule type" value="Genomic_DNA"/>
</dbReference>
<evidence type="ECO:0000313" key="3">
    <source>
        <dbReference type="Proteomes" id="UP000759131"/>
    </source>
</evidence>
<dbReference type="AlphaFoldDB" id="A0A7R9PWE5"/>
<dbReference type="GO" id="GO:0005615">
    <property type="term" value="C:extracellular space"/>
    <property type="evidence" value="ECO:0007669"/>
    <property type="project" value="TreeGrafter"/>
</dbReference>
<accession>A0A7R9PWE5</accession>
<name>A0A7R9PWE5_9ACAR</name>
<keyword evidence="1" id="KW-0732">Signal</keyword>
<dbReference type="Proteomes" id="UP000759131">
    <property type="component" value="Unassembled WGS sequence"/>
</dbReference>
<dbReference type="InterPro" id="IPR050328">
    <property type="entry name" value="Dev_Immune_Receptor"/>
</dbReference>